<protein>
    <recommendedName>
        <fullName evidence="5">PE-PPE domain-containing protein</fullName>
    </recommendedName>
</protein>
<dbReference type="RefSeq" id="WP_280835693.1">
    <property type="nucleotide sequence ID" value="NZ_JARXVE010000015.1"/>
</dbReference>
<evidence type="ECO:0008006" key="5">
    <source>
        <dbReference type="Google" id="ProtNLM"/>
    </source>
</evidence>
<reference evidence="3 4" key="1">
    <citation type="submission" date="2023-04" db="EMBL/GenBank/DDBJ databases">
        <title>Forest soil microbial communities from Buena Vista Peninsula, Colon Province, Panama.</title>
        <authorList>
            <person name="Bouskill N."/>
        </authorList>
    </citation>
    <scope>NUCLEOTIDE SEQUENCE [LARGE SCALE GENOMIC DNA]</scope>
    <source>
        <strain evidence="3 4">AC80</strain>
    </source>
</reference>
<evidence type="ECO:0000313" key="4">
    <source>
        <dbReference type="Proteomes" id="UP001160130"/>
    </source>
</evidence>
<feature type="compositionally biased region" description="Low complexity" evidence="1">
    <location>
        <begin position="495"/>
        <end position="504"/>
    </location>
</feature>
<comment type="caution">
    <text evidence="3">The sequence shown here is derived from an EMBL/GenBank/DDBJ whole genome shotgun (WGS) entry which is preliminary data.</text>
</comment>
<sequence>MAVRPLVTTGAALLSAGALVAATPALFVPRDEIAITASTAAAETPKTLTVEQVNLLALSLQGAWESFAHGYGGYAVPGVVTVPTSGYVVVDGKYVAPGDKTPDTALLYDRVGKALYYKAADGTLVRATVGDMGDGVQFYDAANNKSNENVYAPGDCSATGSVCKDGFVGLAYYFSDNLLPLGDLDNVFWEAGLMPFVQVASSIVPEFIDAFDPTGRLQISKRVDEFFAGGVAMVVGSILNDNLPDGSFAQDLSNSFFFGYGNHTGITAAITYVVDTIVQALNPAPPAADKLVAGDLAEPEADAKLLAKTSGPSSTGLPEAGSLLSLSTTKLESVNGLSKLAAALQAPEPKVSVELDTKGQGTVEQVVDGGTEITPVESEVTKPEVTKPEATKPEVTKPEVTKPEVTEPEAPKPSEITLPQRKIETSTSETGTGTSLVRDSLVATPNSAKSERQKSAGEKFVEKATKDLKAAFAPKGPKASKDKSDAAAQQGNTGDSGSSDSGDK</sequence>
<dbReference type="EMBL" id="JARXVE010000015">
    <property type="protein sequence ID" value="MDH6199135.1"/>
    <property type="molecule type" value="Genomic_DNA"/>
</dbReference>
<keyword evidence="2" id="KW-0732">Signal</keyword>
<feature type="compositionally biased region" description="Low complexity" evidence="1">
    <location>
        <begin position="425"/>
        <end position="435"/>
    </location>
</feature>
<feature type="compositionally biased region" description="Basic and acidic residues" evidence="1">
    <location>
        <begin position="379"/>
        <end position="412"/>
    </location>
</feature>
<feature type="region of interest" description="Disordered" evidence="1">
    <location>
        <begin position="345"/>
        <end position="504"/>
    </location>
</feature>
<feature type="compositionally biased region" description="Basic and acidic residues" evidence="1">
    <location>
        <begin position="449"/>
        <end position="469"/>
    </location>
</feature>
<keyword evidence="4" id="KW-1185">Reference proteome</keyword>
<gene>
    <name evidence="3" type="ORF">M2272_005803</name>
</gene>
<evidence type="ECO:0000256" key="2">
    <source>
        <dbReference type="SAM" id="SignalP"/>
    </source>
</evidence>
<organism evidence="3 4">
    <name type="scientific">Mycolicibacterium frederiksbergense</name>
    <dbReference type="NCBI Taxonomy" id="117567"/>
    <lineage>
        <taxon>Bacteria</taxon>
        <taxon>Bacillati</taxon>
        <taxon>Actinomycetota</taxon>
        <taxon>Actinomycetes</taxon>
        <taxon>Mycobacteriales</taxon>
        <taxon>Mycobacteriaceae</taxon>
        <taxon>Mycolicibacterium</taxon>
    </lineage>
</organism>
<feature type="signal peptide" evidence="2">
    <location>
        <begin position="1"/>
        <end position="21"/>
    </location>
</feature>
<evidence type="ECO:0000313" key="3">
    <source>
        <dbReference type="EMBL" id="MDH6199135.1"/>
    </source>
</evidence>
<name>A0ABT6L9T4_9MYCO</name>
<accession>A0ABT6L9T4</accession>
<dbReference type="Proteomes" id="UP001160130">
    <property type="component" value="Unassembled WGS sequence"/>
</dbReference>
<feature type="chain" id="PRO_5047295396" description="PE-PPE domain-containing protein" evidence="2">
    <location>
        <begin position="22"/>
        <end position="504"/>
    </location>
</feature>
<evidence type="ECO:0000256" key="1">
    <source>
        <dbReference type="SAM" id="MobiDB-lite"/>
    </source>
</evidence>
<proteinExistence type="predicted"/>